<evidence type="ECO:0000313" key="7">
    <source>
        <dbReference type="Proteomes" id="UP000770785"/>
    </source>
</evidence>
<feature type="signal peptide" evidence="4">
    <location>
        <begin position="1"/>
        <end position="25"/>
    </location>
</feature>
<reference evidence="6 7" key="1">
    <citation type="submission" date="2020-03" db="EMBL/GenBank/DDBJ databases">
        <title>Genomic Encyclopedia of Type Strains, Phase IV (KMG-IV): sequencing the most valuable type-strain genomes for metagenomic binning, comparative biology and taxonomic classification.</title>
        <authorList>
            <person name="Goeker M."/>
        </authorList>
    </citation>
    <scope>NUCLEOTIDE SEQUENCE [LARGE SCALE GENOMIC DNA]</scope>
    <source>
        <strain evidence="6 7">DSM 105096</strain>
    </source>
</reference>
<dbReference type="Gene3D" id="3.10.105.10">
    <property type="entry name" value="Dipeptide-binding Protein, Domain 3"/>
    <property type="match status" value="1"/>
</dbReference>
<protein>
    <submittedName>
        <fullName evidence="6">Peptide/nickel transport system substrate-binding protein</fullName>
    </submittedName>
</protein>
<feature type="domain" description="Solute-binding protein family 5" evidence="5">
    <location>
        <begin position="89"/>
        <end position="507"/>
    </location>
</feature>
<keyword evidence="2" id="KW-0813">Transport</keyword>
<organism evidence="6 7">
    <name type="scientific">Neolewinella antarctica</name>
    <dbReference type="NCBI Taxonomy" id="442734"/>
    <lineage>
        <taxon>Bacteria</taxon>
        <taxon>Pseudomonadati</taxon>
        <taxon>Bacteroidota</taxon>
        <taxon>Saprospiria</taxon>
        <taxon>Saprospirales</taxon>
        <taxon>Lewinellaceae</taxon>
        <taxon>Neolewinella</taxon>
    </lineage>
</organism>
<dbReference type="InterPro" id="IPR030678">
    <property type="entry name" value="Peptide/Ni-bd"/>
</dbReference>
<name>A0ABX0XB16_9BACT</name>
<evidence type="ECO:0000259" key="5">
    <source>
        <dbReference type="Pfam" id="PF00496"/>
    </source>
</evidence>
<dbReference type="Pfam" id="PF00496">
    <property type="entry name" value="SBP_bac_5"/>
    <property type="match status" value="1"/>
</dbReference>
<evidence type="ECO:0000256" key="1">
    <source>
        <dbReference type="ARBA" id="ARBA00005695"/>
    </source>
</evidence>
<evidence type="ECO:0000313" key="6">
    <source>
        <dbReference type="EMBL" id="NJC26456.1"/>
    </source>
</evidence>
<feature type="chain" id="PRO_5045775033" evidence="4">
    <location>
        <begin position="26"/>
        <end position="595"/>
    </location>
</feature>
<dbReference type="RefSeq" id="WP_168037196.1">
    <property type="nucleotide sequence ID" value="NZ_JAATJH010000002.1"/>
</dbReference>
<gene>
    <name evidence="6" type="ORF">GGR27_001955</name>
</gene>
<dbReference type="Gene3D" id="3.40.190.10">
    <property type="entry name" value="Periplasmic binding protein-like II"/>
    <property type="match status" value="1"/>
</dbReference>
<dbReference type="PROSITE" id="PS51257">
    <property type="entry name" value="PROKAR_LIPOPROTEIN"/>
    <property type="match status" value="1"/>
</dbReference>
<dbReference type="PANTHER" id="PTHR30290:SF9">
    <property type="entry name" value="OLIGOPEPTIDE-BINDING PROTEIN APPA"/>
    <property type="match status" value="1"/>
</dbReference>
<dbReference type="SUPFAM" id="SSF53850">
    <property type="entry name" value="Periplasmic binding protein-like II"/>
    <property type="match status" value="1"/>
</dbReference>
<accession>A0ABX0XB16</accession>
<keyword evidence="7" id="KW-1185">Reference proteome</keyword>
<evidence type="ECO:0000256" key="4">
    <source>
        <dbReference type="SAM" id="SignalP"/>
    </source>
</evidence>
<evidence type="ECO:0000256" key="3">
    <source>
        <dbReference type="ARBA" id="ARBA00022729"/>
    </source>
</evidence>
<dbReference type="InterPro" id="IPR039424">
    <property type="entry name" value="SBP_5"/>
</dbReference>
<proteinExistence type="inferred from homology"/>
<keyword evidence="3 4" id="KW-0732">Signal</keyword>
<comment type="caution">
    <text evidence="6">The sequence shown here is derived from an EMBL/GenBank/DDBJ whole genome shotgun (WGS) entry which is preliminary data.</text>
</comment>
<dbReference type="PANTHER" id="PTHR30290">
    <property type="entry name" value="PERIPLASMIC BINDING COMPONENT OF ABC TRANSPORTER"/>
    <property type="match status" value="1"/>
</dbReference>
<dbReference type="Proteomes" id="UP000770785">
    <property type="component" value="Unassembled WGS sequence"/>
</dbReference>
<comment type="similarity">
    <text evidence="1">Belongs to the bacterial solute-binding protein 5 family.</text>
</comment>
<dbReference type="EMBL" id="JAATJH010000002">
    <property type="protein sequence ID" value="NJC26456.1"/>
    <property type="molecule type" value="Genomic_DNA"/>
</dbReference>
<sequence>MNHRTLLLALLPLVLAACQSDPAPASAPYDAPPAKSVAFRNTDNVVRIGLSSEPTSLNPLLSIVTVARTVHEMMFQMLNAQDPEDYTLVPMLASLPDVVEEANGQIGYAYKINDAARWPNGSPVTAADVVFSMKLVLNPLLASGAYRPYYEFVENVVTSPSDERRFKVITDGPYMLAKSVLGSLVIYPEYAYDSEKKLRKIRLQEMATDRGAEKLATDDDDLIAFAEKFNALAAGRTGDDLVGSGPYALTKWTPSEEIVLNKRDNYWADDASEEWLRAEPDQLVFKIIPDPSTMATALRDELVDVAVNLPIERFRELRKEPYLLDRYNFETVASFTYFGLLFNQQDPLFKDAATRRAVTKLVDVDQLIEQLYPGELATRIVGPVLPAKSYYNEDLKMIDYDPTAARADLEAAGWTDSNGNGIVDQMIDGELRELSFEFLIFPSSVSEAIATLVKEWARQGGVDVRPVTKDSRALFDELDKGNFKMAIVGQGFNADPDEFTQVWASSSVPPNGTNRGGFAVREADELIRELRVTIDQEERAPLYRRFQEIIYANQPMVFLFSPKDRVVVSRRFRYQIRSMTPNVGFNGLLREGWNE</sequence>
<evidence type="ECO:0000256" key="2">
    <source>
        <dbReference type="ARBA" id="ARBA00022448"/>
    </source>
</evidence>
<dbReference type="PIRSF" id="PIRSF002741">
    <property type="entry name" value="MppA"/>
    <property type="match status" value="1"/>
</dbReference>
<dbReference type="InterPro" id="IPR000914">
    <property type="entry name" value="SBP_5_dom"/>
</dbReference>